<dbReference type="EMBL" id="CAJVQB010154362">
    <property type="protein sequence ID" value="CAG8855907.1"/>
    <property type="molecule type" value="Genomic_DNA"/>
</dbReference>
<feature type="non-terminal residue" evidence="1">
    <location>
        <position position="1"/>
    </location>
</feature>
<reference evidence="1 2" key="1">
    <citation type="submission" date="2021-06" db="EMBL/GenBank/DDBJ databases">
        <authorList>
            <person name="Kallberg Y."/>
            <person name="Tangrot J."/>
            <person name="Rosling A."/>
        </authorList>
    </citation>
    <scope>NUCLEOTIDE SEQUENCE [LARGE SCALE GENOMIC DNA]</scope>
    <source>
        <strain evidence="1 2">120-4 pot B 10/14</strain>
    </source>
</reference>
<name>A0ABN7XL16_GIGMA</name>
<feature type="non-terminal residue" evidence="1">
    <location>
        <position position="42"/>
    </location>
</feature>
<gene>
    <name evidence="1" type="ORF">GMARGA_LOCUS44728</name>
</gene>
<dbReference type="Proteomes" id="UP000789901">
    <property type="component" value="Unassembled WGS sequence"/>
</dbReference>
<evidence type="ECO:0000313" key="2">
    <source>
        <dbReference type="Proteomes" id="UP000789901"/>
    </source>
</evidence>
<organism evidence="1 2">
    <name type="scientific">Gigaspora margarita</name>
    <dbReference type="NCBI Taxonomy" id="4874"/>
    <lineage>
        <taxon>Eukaryota</taxon>
        <taxon>Fungi</taxon>
        <taxon>Fungi incertae sedis</taxon>
        <taxon>Mucoromycota</taxon>
        <taxon>Glomeromycotina</taxon>
        <taxon>Glomeromycetes</taxon>
        <taxon>Diversisporales</taxon>
        <taxon>Gigasporaceae</taxon>
        <taxon>Gigaspora</taxon>
    </lineage>
</organism>
<comment type="caution">
    <text evidence="1">The sequence shown here is derived from an EMBL/GenBank/DDBJ whole genome shotgun (WGS) entry which is preliminary data.</text>
</comment>
<keyword evidence="2" id="KW-1185">Reference proteome</keyword>
<accession>A0ABN7XL16</accession>
<sequence>DIVENDKLHWKYLGHSLEQELYKDASDDLNVEGLPNNIIPYP</sequence>
<protein>
    <submittedName>
        <fullName evidence="1">36375_t:CDS:1</fullName>
    </submittedName>
</protein>
<evidence type="ECO:0000313" key="1">
    <source>
        <dbReference type="EMBL" id="CAG8855907.1"/>
    </source>
</evidence>
<proteinExistence type="predicted"/>